<accession>J9FKI0</accession>
<comment type="caution">
    <text evidence="1">The sequence shown here is derived from an EMBL/GenBank/DDBJ whole genome shotgun (WGS) entry which is preliminary data.</text>
</comment>
<reference evidence="1" key="1">
    <citation type="journal article" date="2012" name="PLoS ONE">
        <title>Gene sets for utilization of primary and secondary nutrition supplies in the distal gut of endangered iberian lynx.</title>
        <authorList>
            <person name="Alcaide M."/>
            <person name="Messina E."/>
            <person name="Richter M."/>
            <person name="Bargiela R."/>
            <person name="Peplies J."/>
            <person name="Huws S.A."/>
            <person name="Newbold C.J."/>
            <person name="Golyshin P.N."/>
            <person name="Simon M.A."/>
            <person name="Lopez G."/>
            <person name="Yakimov M.M."/>
            <person name="Ferrer M."/>
        </authorList>
    </citation>
    <scope>NUCLEOTIDE SEQUENCE</scope>
</reference>
<proteinExistence type="predicted"/>
<gene>
    <name evidence="1" type="ORF">EVA_21791</name>
</gene>
<name>J9FKI0_9ZZZZ</name>
<sequence>MKSPQTTRNSASPNSLCVILAFLYICGMKSLARTIGPATNCGKKET</sequence>
<organism evidence="1">
    <name type="scientific">gut metagenome</name>
    <dbReference type="NCBI Taxonomy" id="749906"/>
    <lineage>
        <taxon>unclassified sequences</taxon>
        <taxon>metagenomes</taxon>
        <taxon>organismal metagenomes</taxon>
    </lineage>
</organism>
<protein>
    <submittedName>
        <fullName evidence="1">Secreted protein</fullName>
    </submittedName>
</protein>
<evidence type="ECO:0000313" key="1">
    <source>
        <dbReference type="EMBL" id="EJW90102.1"/>
    </source>
</evidence>
<dbReference type="AlphaFoldDB" id="J9FKI0"/>
<dbReference type="EMBL" id="AMCI01009052">
    <property type="protein sequence ID" value="EJW90102.1"/>
    <property type="molecule type" value="Genomic_DNA"/>
</dbReference>